<reference evidence="6" key="2">
    <citation type="submission" date="2011-03" db="EMBL/GenBank/DDBJ databases">
        <title>The complete genome of Hippea maritima DSM 10411.</title>
        <authorList>
            <consortium name="US DOE Joint Genome Institute (JGI-PGF)"/>
            <person name="Lucas S."/>
            <person name="Copeland A."/>
            <person name="Lapidus A."/>
            <person name="Bruce D."/>
            <person name="Goodwin L."/>
            <person name="Pitluck S."/>
            <person name="Peters L."/>
            <person name="Kyrpides N."/>
            <person name="Mavromatis K."/>
            <person name="Pagani I."/>
            <person name="Ivanova N."/>
            <person name="Mikhailova N."/>
            <person name="Lu M."/>
            <person name="Detter J.C."/>
            <person name="Tapia R."/>
            <person name="Han C."/>
            <person name="Land M."/>
            <person name="Hauser L."/>
            <person name="Markowitz V."/>
            <person name="Cheng J.-F."/>
            <person name="Hugenholtz P."/>
            <person name="Woyke T."/>
            <person name="Wu D."/>
            <person name="Spring S."/>
            <person name="Schroeder M."/>
            <person name="Brambilla E."/>
            <person name="Klenk H.-P."/>
            <person name="Eisen J.A."/>
        </authorList>
    </citation>
    <scope>NUCLEOTIDE SEQUENCE [LARGE SCALE GENOMIC DNA]</scope>
    <source>
        <strain evidence="6">ATCC 700847 / DSM 10411 / MH2</strain>
    </source>
</reference>
<evidence type="ECO:0000313" key="5">
    <source>
        <dbReference type="EMBL" id="AEA34434.1"/>
    </source>
</evidence>
<evidence type="ECO:0000259" key="4">
    <source>
        <dbReference type="PROSITE" id="PS50862"/>
    </source>
</evidence>
<dbReference type="InterPro" id="IPR004364">
    <property type="entry name" value="Aa-tRNA-synt_II"/>
</dbReference>
<dbReference type="PROSITE" id="PS50862">
    <property type="entry name" value="AA_TRNA_LIGASE_II"/>
    <property type="match status" value="1"/>
</dbReference>
<dbReference type="STRING" id="760142.Hipma_1478"/>
<dbReference type="HOGENOM" id="CLU_008255_1_0_7"/>
<gene>
    <name evidence="5" type="ordered locus">Hipma_1478</name>
</gene>
<dbReference type="EC" id="6.1.1.6" evidence="5"/>
<reference evidence="5 6" key="1">
    <citation type="journal article" date="2011" name="Stand. Genomic Sci.">
        <title>Complete genome sequence of the thermophilic sulfur-reducer Hippea maritima type strain (MH(2)).</title>
        <authorList>
            <person name="Huntemann M."/>
            <person name="Lu M."/>
            <person name="Nolan M."/>
            <person name="Lapidus A."/>
            <person name="Lucas S."/>
            <person name="Hammon N."/>
            <person name="Deshpande S."/>
            <person name="Cheng J.F."/>
            <person name="Tapia R."/>
            <person name="Han C."/>
            <person name="Goodwin L."/>
            <person name="Pitluck S."/>
            <person name="Liolios K."/>
            <person name="Pagani I."/>
            <person name="Ivanova N."/>
            <person name="Ovchinikova G."/>
            <person name="Pati A."/>
            <person name="Chen A."/>
            <person name="Palaniappan K."/>
            <person name="Land M."/>
            <person name="Hauser L."/>
            <person name="Jeffries C.D."/>
            <person name="Detter J.C."/>
            <person name="Brambilla E.M."/>
            <person name="Rohde M."/>
            <person name="Spring S."/>
            <person name="Goker M."/>
            <person name="Woyke T."/>
            <person name="Bristow J."/>
            <person name="Eisen J.A."/>
            <person name="Markowitz V."/>
            <person name="Hugenholtz P."/>
            <person name="Kyrpides N.C."/>
            <person name="Klenk H.P."/>
            <person name="Mavromatis K."/>
        </authorList>
    </citation>
    <scope>NUCLEOTIDE SEQUENCE [LARGE SCALE GENOMIC DNA]</scope>
    <source>
        <strain evidence="6">ATCC 700847 / DSM 10411 / MH2</strain>
    </source>
</reference>
<accession>F2LTQ8</accession>
<dbReference type="InParanoid" id="F2LTQ8"/>
<dbReference type="Proteomes" id="UP000008139">
    <property type="component" value="Chromosome"/>
</dbReference>
<organism evidence="5 6">
    <name type="scientific">Hippea maritima (strain ATCC 700847 / DSM 10411 / MH2)</name>
    <dbReference type="NCBI Taxonomy" id="760142"/>
    <lineage>
        <taxon>Bacteria</taxon>
        <taxon>Pseudomonadati</taxon>
        <taxon>Campylobacterota</taxon>
        <taxon>Desulfurellia</taxon>
        <taxon>Desulfurellales</taxon>
        <taxon>Hippeaceae</taxon>
        <taxon>Hippea</taxon>
    </lineage>
</organism>
<dbReference type="GO" id="GO:0005829">
    <property type="term" value="C:cytosol"/>
    <property type="evidence" value="ECO:0007669"/>
    <property type="project" value="TreeGrafter"/>
</dbReference>
<dbReference type="SUPFAM" id="SSF55681">
    <property type="entry name" value="Class II aaRS and biotin synthetases"/>
    <property type="match status" value="1"/>
</dbReference>
<dbReference type="GO" id="GO:0004824">
    <property type="term" value="F:lysine-tRNA ligase activity"/>
    <property type="evidence" value="ECO:0007669"/>
    <property type="project" value="UniProtKB-EC"/>
</dbReference>
<protein>
    <submittedName>
        <fullName evidence="5">Lysine--tRNA ligase</fullName>
        <ecNumber evidence="5">6.1.1.6</ecNumber>
    </submittedName>
</protein>
<keyword evidence="3" id="KW-0067">ATP-binding</keyword>
<dbReference type="RefSeq" id="WP_013682463.1">
    <property type="nucleotide sequence ID" value="NC_015318.1"/>
</dbReference>
<dbReference type="GO" id="GO:0000049">
    <property type="term" value="F:tRNA binding"/>
    <property type="evidence" value="ECO:0007669"/>
    <property type="project" value="TreeGrafter"/>
</dbReference>
<dbReference type="AlphaFoldDB" id="F2LTQ8"/>
<dbReference type="GO" id="GO:0006430">
    <property type="term" value="P:lysyl-tRNA aminoacylation"/>
    <property type="evidence" value="ECO:0007669"/>
    <property type="project" value="InterPro"/>
</dbReference>
<dbReference type="Gene3D" id="3.30.930.10">
    <property type="entry name" value="Bira Bifunctional Protein, Domain 2"/>
    <property type="match status" value="1"/>
</dbReference>
<keyword evidence="1 5" id="KW-0436">Ligase</keyword>
<dbReference type="GO" id="GO:0005524">
    <property type="term" value="F:ATP binding"/>
    <property type="evidence" value="ECO:0007669"/>
    <property type="project" value="UniProtKB-KW"/>
</dbReference>
<feature type="domain" description="Aminoacyl-transfer RNA synthetases class-II family profile" evidence="4">
    <location>
        <begin position="68"/>
        <end position="339"/>
    </location>
</feature>
<dbReference type="EMBL" id="CP002606">
    <property type="protein sequence ID" value="AEA34434.1"/>
    <property type="molecule type" value="Genomic_DNA"/>
</dbReference>
<evidence type="ECO:0000256" key="1">
    <source>
        <dbReference type="ARBA" id="ARBA00022598"/>
    </source>
</evidence>
<dbReference type="KEGG" id="hmr:Hipma_1478"/>
<name>F2LTQ8_HIPMA</name>
<evidence type="ECO:0000256" key="2">
    <source>
        <dbReference type="ARBA" id="ARBA00022741"/>
    </source>
</evidence>
<dbReference type="PANTHER" id="PTHR42918">
    <property type="entry name" value="LYSYL-TRNA SYNTHETASE"/>
    <property type="match status" value="1"/>
</dbReference>
<dbReference type="Pfam" id="PF00152">
    <property type="entry name" value="tRNA-synt_2"/>
    <property type="match status" value="1"/>
</dbReference>
<keyword evidence="2" id="KW-0547">Nucleotide-binding</keyword>
<evidence type="ECO:0000313" key="6">
    <source>
        <dbReference type="Proteomes" id="UP000008139"/>
    </source>
</evidence>
<dbReference type="InterPro" id="IPR045864">
    <property type="entry name" value="aa-tRNA-synth_II/BPL/LPL"/>
</dbReference>
<dbReference type="eggNOG" id="COG2269">
    <property type="taxonomic scope" value="Bacteria"/>
</dbReference>
<dbReference type="PANTHER" id="PTHR42918:SF6">
    <property type="entry name" value="ELONGATION FACTOR P--(R)-BETA-LYSINE LIGASE"/>
    <property type="match status" value="1"/>
</dbReference>
<evidence type="ECO:0000256" key="3">
    <source>
        <dbReference type="ARBA" id="ARBA00022840"/>
    </source>
</evidence>
<keyword evidence="6" id="KW-1185">Reference proteome</keyword>
<sequence length="339" mass="39581">MFGRIVKKGKNSTLVFIDGQIINLPFETKHSEGDIIDNKDNLILRCKNKKPLKNLEENFAYYTQKFSILKTIREFFLNRGFTEVLTPKLKESIIHETNINYIKTSAGFLTSSPEVEIKKLLSLGFDKLFELSFAYRNDHKDKLHKKEFLILEWYELFSKPTQVIERLIELIKHLNGSDLLKYKDLPINLTQIEYIKYSEAFKQFAGIDIEHDRLSSLKKRFNIEGELDRWEIADAIFSLKIEKQLGVKHPTVIYNFPKERAALSKVEGGYAKRFELYIAGIELANCYDEENNSNEIRKRFKKNDISFIEALEFGIPPSSGIAVGIDRLIMILLNRDRIW</sequence>
<dbReference type="InterPro" id="IPR018149">
    <property type="entry name" value="Lys-tRNA-synth_II_C"/>
</dbReference>
<dbReference type="InterPro" id="IPR006195">
    <property type="entry name" value="aa-tRNA-synth_II"/>
</dbReference>
<proteinExistence type="predicted"/>
<dbReference type="PRINTS" id="PR00982">
    <property type="entry name" value="TRNASYNTHLYS"/>
</dbReference>